<evidence type="ECO:0000313" key="1">
    <source>
        <dbReference type="EMBL" id="TMS58938.1"/>
    </source>
</evidence>
<protein>
    <submittedName>
        <fullName evidence="1">Acetolactate synthase catalytic subunit</fullName>
    </submittedName>
</protein>
<dbReference type="EMBL" id="AKCV02000015">
    <property type="protein sequence ID" value="TMS58938.1"/>
    <property type="molecule type" value="Genomic_DNA"/>
</dbReference>
<sequence>MAGQHTVAHAVTRALLRHGVTHVFGQGIPNLLMLTCEELGITQVGYRTENAGGYMGDGFSRISGKACVLAAQNGPAATLLVAAMGEAMKASTPMVALVQDVNREFTDKNAFQEYDHLALYAGCTKWARVVHMASRIEEYIDMAFTIATSGRPGPVALMLPADLLLEPGHELKRTENLGYFPLDRVMPPRQRVQEAARRIASAKRPVVIAGGGVHLSGAAEVLARLQEEAHVPVATTMMGKGSVSDHHPLTIGVVGSAMGVNSPTRYLREQITGADLVVLVGNRTNQNGTDSYTLYPRNAEYIHIDIDSHEIGRNYEAYRLQGDARETLEALVEALHEQDLAPRRNNRAQVEREIAEGKAKYRVEAASVLSSTASPIRPERLMTELDAVLDPHDIVVADASYSSFWTVNYLTSQRAGQRFLTPRGMAGLGWGLPMAMGASIAAPDSTVYCLSGDGGFGHVWSELETARRMNIKVVLMVLNNSILGFSKHNDNARFGMHNTAVNFSAVDHCSVARGAGCEAILVSDPSQIADALRQAKANTVTTLIEIRCDPNAFPPFTHYADMDLHV</sequence>
<proteinExistence type="predicted"/>
<reference evidence="1" key="1">
    <citation type="submission" date="2019-05" db="EMBL/GenBank/DDBJ databases">
        <title>Revised genome assembly of Burkholderiaceae (previously Ralstonia) sp. PBA.</title>
        <authorList>
            <person name="Gan H.M."/>
        </authorList>
    </citation>
    <scope>NUCLEOTIDE SEQUENCE</scope>
    <source>
        <strain evidence="1">PBA</strain>
    </source>
</reference>
<comment type="caution">
    <text evidence="1">The sequence shown here is derived from an EMBL/GenBank/DDBJ whole genome shotgun (WGS) entry which is preliminary data.</text>
</comment>
<dbReference type="Proteomes" id="UP000004277">
    <property type="component" value="Unassembled WGS sequence"/>
</dbReference>
<keyword evidence="2" id="KW-1185">Reference proteome</keyword>
<name>A0ACD3SS71_9BURK</name>
<gene>
    <name evidence="1" type="ORF">MW7_006900</name>
</gene>
<evidence type="ECO:0000313" key="2">
    <source>
        <dbReference type="Proteomes" id="UP000004277"/>
    </source>
</evidence>
<accession>A0ACD3SS71</accession>
<organism evidence="1 2">
    <name type="scientific">Imbroritus primus</name>
    <dbReference type="NCBI Taxonomy" id="3058603"/>
    <lineage>
        <taxon>Bacteria</taxon>
        <taxon>Pseudomonadati</taxon>
        <taxon>Pseudomonadota</taxon>
        <taxon>Betaproteobacteria</taxon>
        <taxon>Burkholderiales</taxon>
        <taxon>Burkholderiaceae</taxon>
        <taxon>Imbroritus</taxon>
    </lineage>
</organism>